<dbReference type="Proteomes" id="UP000605846">
    <property type="component" value="Unassembled WGS sequence"/>
</dbReference>
<keyword evidence="3" id="KW-1185">Reference proteome</keyword>
<sequence>DKPTESLTVNILKEWEAIQDSVKKEEEKRLTKSIEDAKARERERLAKQEKEQKHAPSRRVEAKLLTKEQREERDRLLRQYGYDYEADTKNNSKTQLS</sequence>
<proteinExistence type="predicted"/>
<name>A0A8H7EKT3_9FUNG</name>
<reference evidence="2" key="1">
    <citation type="submission" date="2020-01" db="EMBL/GenBank/DDBJ databases">
        <title>Genome Sequencing of Three Apophysomyces-Like Fungal Strains Confirms a Novel Fungal Genus in the Mucoromycota with divergent Burkholderia-like Endosymbiotic Bacteria.</title>
        <authorList>
            <person name="Stajich J.E."/>
            <person name="Macias A.M."/>
            <person name="Carter-House D."/>
            <person name="Lovett B."/>
            <person name="Kasson L.R."/>
            <person name="Berry K."/>
            <person name="Grigoriev I."/>
            <person name="Chang Y."/>
            <person name="Spatafora J."/>
            <person name="Kasson M.T."/>
        </authorList>
    </citation>
    <scope>NUCLEOTIDE SEQUENCE</scope>
    <source>
        <strain evidence="2">NRRL A-21654</strain>
    </source>
</reference>
<feature type="non-terminal residue" evidence="2">
    <location>
        <position position="97"/>
    </location>
</feature>
<feature type="region of interest" description="Disordered" evidence="1">
    <location>
        <begin position="42"/>
        <end position="67"/>
    </location>
</feature>
<evidence type="ECO:0000256" key="1">
    <source>
        <dbReference type="SAM" id="MobiDB-lite"/>
    </source>
</evidence>
<feature type="non-terminal residue" evidence="2">
    <location>
        <position position="1"/>
    </location>
</feature>
<gene>
    <name evidence="2" type="ORF">EC973_008142</name>
</gene>
<comment type="caution">
    <text evidence="2">The sequence shown here is derived from an EMBL/GenBank/DDBJ whole genome shotgun (WGS) entry which is preliminary data.</text>
</comment>
<evidence type="ECO:0000313" key="3">
    <source>
        <dbReference type="Proteomes" id="UP000605846"/>
    </source>
</evidence>
<evidence type="ECO:0000313" key="2">
    <source>
        <dbReference type="EMBL" id="KAF7720484.1"/>
    </source>
</evidence>
<accession>A0A8H7EKT3</accession>
<dbReference type="EMBL" id="JABAYA010000675">
    <property type="protein sequence ID" value="KAF7720484.1"/>
    <property type="molecule type" value="Genomic_DNA"/>
</dbReference>
<dbReference type="AlphaFoldDB" id="A0A8H7EKT3"/>
<organism evidence="2 3">
    <name type="scientific">Apophysomyces ossiformis</name>
    <dbReference type="NCBI Taxonomy" id="679940"/>
    <lineage>
        <taxon>Eukaryota</taxon>
        <taxon>Fungi</taxon>
        <taxon>Fungi incertae sedis</taxon>
        <taxon>Mucoromycota</taxon>
        <taxon>Mucoromycotina</taxon>
        <taxon>Mucoromycetes</taxon>
        <taxon>Mucorales</taxon>
        <taxon>Mucorineae</taxon>
        <taxon>Mucoraceae</taxon>
        <taxon>Apophysomyces</taxon>
    </lineage>
</organism>
<protein>
    <submittedName>
        <fullName evidence="2">Uncharacterized protein</fullName>
    </submittedName>
</protein>